<dbReference type="InterPro" id="IPR001932">
    <property type="entry name" value="PPM-type_phosphatase-like_dom"/>
</dbReference>
<organism evidence="4 5">
    <name type="scientific">Mangrovivirga halotolerans</name>
    <dbReference type="NCBI Taxonomy" id="2993936"/>
    <lineage>
        <taxon>Bacteria</taxon>
        <taxon>Pseudomonadati</taxon>
        <taxon>Bacteroidota</taxon>
        <taxon>Cytophagia</taxon>
        <taxon>Cytophagales</taxon>
        <taxon>Mangrovivirgaceae</taxon>
        <taxon>Mangrovivirga</taxon>
    </lineage>
</organism>
<evidence type="ECO:0000256" key="2">
    <source>
        <dbReference type="SAM" id="Coils"/>
    </source>
</evidence>
<evidence type="ECO:0000256" key="1">
    <source>
        <dbReference type="ARBA" id="ARBA00022801"/>
    </source>
</evidence>
<dbReference type="Pfam" id="PF07228">
    <property type="entry name" value="SpoIIE"/>
    <property type="match status" value="1"/>
</dbReference>
<keyword evidence="1" id="KW-0378">Hydrolase</keyword>
<accession>A0ABT3RPH6</accession>
<dbReference type="PANTHER" id="PTHR43156">
    <property type="entry name" value="STAGE II SPORULATION PROTEIN E-RELATED"/>
    <property type="match status" value="1"/>
</dbReference>
<dbReference type="InterPro" id="IPR052016">
    <property type="entry name" value="Bact_Sigma-Reg"/>
</dbReference>
<comment type="caution">
    <text evidence="4">The sequence shown here is derived from an EMBL/GenBank/DDBJ whole genome shotgun (WGS) entry which is preliminary data.</text>
</comment>
<keyword evidence="2" id="KW-0175">Coiled coil</keyword>
<name>A0ABT3RPH6_9BACT</name>
<keyword evidence="5" id="KW-1185">Reference proteome</keyword>
<reference evidence="4 5" key="1">
    <citation type="submission" date="2022-11" db="EMBL/GenBank/DDBJ databases">
        <title>The characterization of three novel Bacteroidetes species and genomic analysis of their roles in tidal elemental geochemical cycles.</title>
        <authorList>
            <person name="Ma K."/>
        </authorList>
    </citation>
    <scope>NUCLEOTIDE SEQUENCE [LARGE SCALE GENOMIC DNA]</scope>
    <source>
        <strain evidence="4 5">M17</strain>
    </source>
</reference>
<dbReference type="PANTHER" id="PTHR43156:SF2">
    <property type="entry name" value="STAGE II SPORULATION PROTEIN E"/>
    <property type="match status" value="1"/>
</dbReference>
<dbReference type="Proteomes" id="UP001209885">
    <property type="component" value="Unassembled WGS sequence"/>
</dbReference>
<dbReference type="SMART" id="SM00331">
    <property type="entry name" value="PP2C_SIG"/>
    <property type="match status" value="1"/>
</dbReference>
<evidence type="ECO:0000313" key="5">
    <source>
        <dbReference type="Proteomes" id="UP001209885"/>
    </source>
</evidence>
<evidence type="ECO:0000313" key="4">
    <source>
        <dbReference type="EMBL" id="MCX2743699.1"/>
    </source>
</evidence>
<evidence type="ECO:0000259" key="3">
    <source>
        <dbReference type="SMART" id="SM00331"/>
    </source>
</evidence>
<dbReference type="Gene3D" id="3.60.40.10">
    <property type="entry name" value="PPM-type phosphatase domain"/>
    <property type="match status" value="1"/>
</dbReference>
<protein>
    <submittedName>
        <fullName evidence="4">SpoIIE family protein phosphatase</fullName>
    </submittedName>
</protein>
<proteinExistence type="predicted"/>
<feature type="domain" description="PPM-type phosphatase" evidence="3">
    <location>
        <begin position="189"/>
        <end position="406"/>
    </location>
</feature>
<dbReference type="EMBL" id="JAPFQN010000004">
    <property type="protein sequence ID" value="MCX2743699.1"/>
    <property type="molecule type" value="Genomic_DNA"/>
</dbReference>
<sequence>MDDLEKLKSEFDLKELQLQALLEVTQAINENLPEKSLYKIFEFTLRVNLRFSGLALFVNEYNWDLKSSFGIKNSELESEPPVHHVNLVAPTFVDGIENPFFDQFNWVIPVRHKENLLALLYIRDSTIVREGDASEGVFSFTQTLANLLLVAIENKKLARKELKRQAMKRELEIARDVQHYLFPDELRHDDKVIMNAFYLPHTNVGGDYYDYIPTCNDHQFIFCIADVSGKGVPAALLMSNFQAALRTLVRRTTDLEEIVNDLNLHIFQSANGQNFITFFIGLVDLVKNKLTYVNCGHNPPMIIKGKEVTFLDKGTTLLGAFEELPFLNHGKIEGIKESYLFTYTDGLVEARNNNDEEMGIERVREIITENMKYTPDVVHGVLMNYLDRFRESQRFPDDITLLSIKFNK</sequence>
<dbReference type="InterPro" id="IPR036457">
    <property type="entry name" value="PPM-type-like_dom_sf"/>
</dbReference>
<gene>
    <name evidence="4" type="ORF">OO013_07475</name>
</gene>
<dbReference type="SUPFAM" id="SSF81606">
    <property type="entry name" value="PP2C-like"/>
    <property type="match status" value="1"/>
</dbReference>
<feature type="coiled-coil region" evidence="2">
    <location>
        <begin position="150"/>
        <end position="177"/>
    </location>
</feature>
<dbReference type="RefSeq" id="WP_266056098.1">
    <property type="nucleotide sequence ID" value="NZ_JAPFQN010000004.1"/>
</dbReference>